<evidence type="ECO:0000313" key="4">
    <source>
        <dbReference type="EMBL" id="KAA8825440.1"/>
    </source>
</evidence>
<dbReference type="PANTHER" id="PTHR46333">
    <property type="entry name" value="CYTOKINESIS PROTEIN 3"/>
    <property type="match status" value="1"/>
</dbReference>
<feature type="compositionally biased region" description="Basic residues" evidence="1">
    <location>
        <begin position="177"/>
        <end position="190"/>
    </location>
</feature>
<accession>A0A5J5E7R0</accession>
<feature type="compositionally biased region" description="Low complexity" evidence="1">
    <location>
        <begin position="49"/>
        <end position="91"/>
    </location>
</feature>
<keyword evidence="2" id="KW-0472">Membrane</keyword>
<feature type="compositionally biased region" description="Low complexity" evidence="1">
    <location>
        <begin position="128"/>
        <end position="137"/>
    </location>
</feature>
<comment type="caution">
    <text evidence="4">The sequence shown here is derived from an EMBL/GenBank/DDBJ whole genome shotgun (WGS) entry which is preliminary data.</text>
</comment>
<dbReference type="RefSeq" id="WP_150335579.1">
    <property type="nucleotide sequence ID" value="NZ_RZUG01000008.1"/>
</dbReference>
<feature type="compositionally biased region" description="Polar residues" evidence="1">
    <location>
        <begin position="1"/>
        <end position="22"/>
    </location>
</feature>
<dbReference type="InterPro" id="IPR052557">
    <property type="entry name" value="CAP/Cytokinesis_protein"/>
</dbReference>
<dbReference type="Gene3D" id="2.60.40.10">
    <property type="entry name" value="Immunoglobulins"/>
    <property type="match status" value="1"/>
</dbReference>
<feature type="transmembrane region" description="Helical" evidence="2">
    <location>
        <begin position="198"/>
        <end position="224"/>
    </location>
</feature>
<gene>
    <name evidence="4" type="ORF">EMO92_06045</name>
</gene>
<proteinExistence type="predicted"/>
<protein>
    <recommendedName>
        <fullName evidence="3">Transglutaminase-like domain-containing protein</fullName>
    </recommendedName>
</protein>
<feature type="compositionally biased region" description="Polar residues" evidence="1">
    <location>
        <begin position="33"/>
        <end position="48"/>
    </location>
</feature>
<feature type="domain" description="Transglutaminase-like" evidence="3">
    <location>
        <begin position="844"/>
        <end position="902"/>
    </location>
</feature>
<evidence type="ECO:0000256" key="2">
    <source>
        <dbReference type="SAM" id="Phobius"/>
    </source>
</evidence>
<feature type="region of interest" description="Disordered" evidence="1">
    <location>
        <begin position="1"/>
        <end position="116"/>
    </location>
</feature>
<reference evidence="4 5" key="1">
    <citation type="journal article" date="2019" name="Syst. Appl. Microbiol.">
        <title>Characterization of Bifidobacterium species in feaces of the Egyptian fruit bat: Description of B. vespertilionis sp. nov. and B. rousetti sp. nov.</title>
        <authorList>
            <person name="Modesto M."/>
            <person name="Satti M."/>
            <person name="Watanabe K."/>
            <person name="Puglisi E."/>
            <person name="Morelli L."/>
            <person name="Huang C.-H."/>
            <person name="Liou J.-S."/>
            <person name="Miyashita M."/>
            <person name="Tamura T."/>
            <person name="Saito S."/>
            <person name="Mori K."/>
            <person name="Huang L."/>
            <person name="Sciavilla P."/>
            <person name="Sandri C."/>
            <person name="Spiezio C."/>
            <person name="Vitali F."/>
            <person name="Cavalieri D."/>
            <person name="Perpetuini G."/>
            <person name="Tofalo R."/>
            <person name="Bonetti A."/>
            <person name="Arita M."/>
            <person name="Mattarelli P."/>
        </authorList>
    </citation>
    <scope>NUCLEOTIDE SEQUENCE [LARGE SCALE GENOMIC DNA]</scope>
    <source>
        <strain evidence="4 5">RST19</strain>
    </source>
</reference>
<dbReference type="InterPro" id="IPR038765">
    <property type="entry name" value="Papain-like_cys_pep_sf"/>
</dbReference>
<dbReference type="InterPro" id="IPR013783">
    <property type="entry name" value="Ig-like_fold"/>
</dbReference>
<evidence type="ECO:0000256" key="1">
    <source>
        <dbReference type="SAM" id="MobiDB-lite"/>
    </source>
</evidence>
<dbReference type="GO" id="GO:0005975">
    <property type="term" value="P:carbohydrate metabolic process"/>
    <property type="evidence" value="ECO:0007669"/>
    <property type="project" value="UniProtKB-ARBA"/>
</dbReference>
<evidence type="ECO:0000313" key="5">
    <source>
        <dbReference type="Proteomes" id="UP000326251"/>
    </source>
</evidence>
<dbReference type="EMBL" id="RZUG01000008">
    <property type="protein sequence ID" value="KAA8825440.1"/>
    <property type="molecule type" value="Genomic_DNA"/>
</dbReference>
<feature type="compositionally biased region" description="Low complexity" evidence="1">
    <location>
        <begin position="99"/>
        <end position="116"/>
    </location>
</feature>
<dbReference type="AlphaFoldDB" id="A0A5J5E7R0"/>
<dbReference type="GO" id="GO:0005737">
    <property type="term" value="C:cytoplasm"/>
    <property type="evidence" value="ECO:0007669"/>
    <property type="project" value="TreeGrafter"/>
</dbReference>
<dbReference type="Pfam" id="PF01841">
    <property type="entry name" value="Transglut_core"/>
    <property type="match status" value="1"/>
</dbReference>
<feature type="region of interest" description="Disordered" evidence="1">
    <location>
        <begin position="128"/>
        <end position="190"/>
    </location>
</feature>
<dbReference type="InterPro" id="IPR002931">
    <property type="entry name" value="Transglutaminase-like"/>
</dbReference>
<dbReference type="SUPFAM" id="SSF54001">
    <property type="entry name" value="Cysteine proteinases"/>
    <property type="match status" value="1"/>
</dbReference>
<dbReference type="SMART" id="SM00460">
    <property type="entry name" value="TGc"/>
    <property type="match status" value="1"/>
</dbReference>
<dbReference type="Gene3D" id="3.10.620.30">
    <property type="match status" value="1"/>
</dbReference>
<keyword evidence="2" id="KW-1133">Transmembrane helix</keyword>
<keyword evidence="2" id="KW-0812">Transmembrane</keyword>
<name>A0A5J5E7R0_9BIFI</name>
<dbReference type="PANTHER" id="PTHR46333:SF2">
    <property type="entry name" value="CYTOKINESIS PROTEIN 3"/>
    <property type="match status" value="1"/>
</dbReference>
<sequence>MNGGNQLNGDEQFNSTEQFKGSGQQGGNAVPQWPQSGQGRQFDQSHGTYPQPQYPQSQYPQSNGAQPGQQPYGQGQYPQYQPPYRQGHPQPTTQPSPQNPTNQPYPYQVPQRQPQYPAPQYQVPQYQAPQYQAAPQQSGWAAAQNQYTAPQPQQSGPQSYSGQPQYPTAPQESAHGGAHRGKTAKNAKVKGKRRKPKWWVILISIVVALALVFGIASVAGYYMLKADGAIDGIMADSTMPTKEQAYAGMPNGKYEFKDPIAVDTYYEFKTIMKDPVKIRDTVKMGQSQLDGVDLQLDDCARVYQDSSFAVPVPTSTIASSPFDEKEGAGTLILSGAMNLPENMQHGDSIGKEYGFLPSNGYYYVQYVAPDGKKLAKPIVQFFRVKEHTGITRLPQVNNVTPVVNKDGGVDISWDKVDGAKSYNVYIYTTHKQIGKEGDENYMPESHAIDKLGSTDKTQLLSADYDKPKSYSDETLGTSVQQQNIAFRSLAVEHQDSIDHCQRSMSENCAQILQDAGGSWDADSAGRLYFVVTAVDEAGNEGLWHAIDANDLVPSIPIGQAEQARIDQWGQNMRGVFGEENTVEEDMQTYIYTFVEMANGATVTVPSTFSDLKSDGKNGWTFIYSAPGTKLKDTGRLYYEGDLNPVFAQVTKAATDALPKAGGMLDRIYSVGKVDWSGYDNKKIDSDTKESPLFNYASTDFGKYLANNLLNGHEVIDISKYASDAYQTSTADVMTEVMYQNPYISIVSNGVNYTVRRNGDKTVMWVKYPDGYQQRQKAVEDTAKAAVSQFQGSDRDKAVAIDRFLTGKMEYDYDASNALGKDGIANAYESNDALNNFPDAWSSYGMVSGKGVCLSYAYSYQILAKEAGLDSRVVSGNVAGTKAGHAWNYVKVDGQWLLIDPTWDDDGTTTSDKYQLKRPSDVTDHYASSDGWTLASEVGQYAN</sequence>
<evidence type="ECO:0000259" key="3">
    <source>
        <dbReference type="SMART" id="SM00460"/>
    </source>
</evidence>
<dbReference type="Proteomes" id="UP000326251">
    <property type="component" value="Unassembled WGS sequence"/>
</dbReference>
<organism evidence="4 5">
    <name type="scientific">Bifidobacterium reuteri</name>
    <dbReference type="NCBI Taxonomy" id="983706"/>
    <lineage>
        <taxon>Bacteria</taxon>
        <taxon>Bacillati</taxon>
        <taxon>Actinomycetota</taxon>
        <taxon>Actinomycetes</taxon>
        <taxon>Bifidobacteriales</taxon>
        <taxon>Bifidobacteriaceae</taxon>
        <taxon>Bifidobacterium</taxon>
    </lineage>
</organism>
<feature type="compositionally biased region" description="Low complexity" evidence="1">
    <location>
        <begin position="150"/>
        <end position="166"/>
    </location>
</feature>